<dbReference type="InterPro" id="IPR050469">
    <property type="entry name" value="Diguanylate_Cyclase"/>
</dbReference>
<reference evidence="6 7" key="1">
    <citation type="journal article" date="2018" name="Front. Microbiol.">
        <title>Hydrolytic Capabilities as a Key to Environmental Success: Chitinolytic and Cellulolytic Acidobacteria From Acidic Sub-arctic Soils and Boreal Peatlands.</title>
        <authorList>
            <person name="Belova S.E."/>
            <person name="Ravin N.V."/>
            <person name="Pankratov T.A."/>
            <person name="Rakitin A.L."/>
            <person name="Ivanova A.A."/>
            <person name="Beletsky A.V."/>
            <person name="Mardanov A.V."/>
            <person name="Sinninghe Damste J.S."/>
            <person name="Dedysh S.N."/>
        </authorList>
    </citation>
    <scope>NUCLEOTIDE SEQUENCE [LARGE SCALE GENOMIC DNA]</scope>
    <source>
        <strain evidence="6 7">SBC82</strain>
    </source>
</reference>
<dbReference type="FunFam" id="3.30.70.270:FF:000001">
    <property type="entry name" value="Diguanylate cyclase domain protein"/>
    <property type="match status" value="1"/>
</dbReference>
<evidence type="ECO:0000259" key="5">
    <source>
        <dbReference type="PROSITE" id="PS50887"/>
    </source>
</evidence>
<feature type="domain" description="GGDEF" evidence="5">
    <location>
        <begin position="190"/>
        <end position="323"/>
    </location>
</feature>
<evidence type="ECO:0000256" key="3">
    <source>
        <dbReference type="PROSITE-ProRule" id="PRU00169"/>
    </source>
</evidence>
<dbReference type="EC" id="2.7.7.65" evidence="1"/>
<accession>A0A2Z5FX11</accession>
<dbReference type="Pfam" id="PF00072">
    <property type="entry name" value="Response_reg"/>
    <property type="match status" value="1"/>
</dbReference>
<dbReference type="GO" id="GO:1902201">
    <property type="term" value="P:negative regulation of bacterial-type flagellum-dependent cell motility"/>
    <property type="evidence" value="ECO:0007669"/>
    <property type="project" value="TreeGrafter"/>
</dbReference>
<keyword evidence="7" id="KW-1185">Reference proteome</keyword>
<gene>
    <name evidence="6" type="ORF">ACPOL_1579</name>
</gene>
<dbReference type="AlphaFoldDB" id="A0A2Z5FX11"/>
<dbReference type="InterPro" id="IPR043128">
    <property type="entry name" value="Rev_trsase/Diguanyl_cyclase"/>
</dbReference>
<dbReference type="PANTHER" id="PTHR45138:SF9">
    <property type="entry name" value="DIGUANYLATE CYCLASE DGCM-RELATED"/>
    <property type="match status" value="1"/>
</dbReference>
<dbReference type="Pfam" id="PF00990">
    <property type="entry name" value="GGDEF"/>
    <property type="match status" value="1"/>
</dbReference>
<feature type="modified residue" description="4-aspartylphosphate" evidence="3">
    <location>
        <position position="73"/>
    </location>
</feature>
<dbReference type="Gene3D" id="3.30.70.270">
    <property type="match status" value="1"/>
</dbReference>
<name>A0A2Z5FX11_9BACT</name>
<dbReference type="Proteomes" id="UP000253606">
    <property type="component" value="Chromosome"/>
</dbReference>
<dbReference type="SUPFAM" id="SSF52172">
    <property type="entry name" value="CheY-like"/>
    <property type="match status" value="1"/>
</dbReference>
<dbReference type="CDD" id="cd01949">
    <property type="entry name" value="GGDEF"/>
    <property type="match status" value="1"/>
</dbReference>
<dbReference type="SUPFAM" id="SSF55073">
    <property type="entry name" value="Nucleotide cyclase"/>
    <property type="match status" value="1"/>
</dbReference>
<dbReference type="PROSITE" id="PS50110">
    <property type="entry name" value="RESPONSE_REGULATORY"/>
    <property type="match status" value="1"/>
</dbReference>
<evidence type="ECO:0000313" key="7">
    <source>
        <dbReference type="Proteomes" id="UP000253606"/>
    </source>
</evidence>
<dbReference type="EMBL" id="CP030840">
    <property type="protein sequence ID" value="AXC10925.1"/>
    <property type="molecule type" value="Genomic_DNA"/>
</dbReference>
<dbReference type="Gene3D" id="3.40.50.2300">
    <property type="match status" value="1"/>
</dbReference>
<proteinExistence type="predicted"/>
<dbReference type="KEGG" id="abas:ACPOL_1579"/>
<dbReference type="GO" id="GO:0000160">
    <property type="term" value="P:phosphorelay signal transduction system"/>
    <property type="evidence" value="ECO:0007669"/>
    <property type="project" value="InterPro"/>
</dbReference>
<dbReference type="OrthoDB" id="9804955at2"/>
<dbReference type="SMART" id="SM00448">
    <property type="entry name" value="REC"/>
    <property type="match status" value="1"/>
</dbReference>
<dbReference type="GO" id="GO:0043709">
    <property type="term" value="P:cell adhesion involved in single-species biofilm formation"/>
    <property type="evidence" value="ECO:0007669"/>
    <property type="project" value="TreeGrafter"/>
</dbReference>
<evidence type="ECO:0000313" key="6">
    <source>
        <dbReference type="EMBL" id="AXC10925.1"/>
    </source>
</evidence>
<evidence type="ECO:0000256" key="1">
    <source>
        <dbReference type="ARBA" id="ARBA00012528"/>
    </source>
</evidence>
<dbReference type="CDD" id="cd17574">
    <property type="entry name" value="REC_OmpR"/>
    <property type="match status" value="1"/>
</dbReference>
<feature type="domain" description="Response regulatory" evidence="4">
    <location>
        <begin position="23"/>
        <end position="140"/>
    </location>
</feature>
<dbReference type="PANTHER" id="PTHR45138">
    <property type="entry name" value="REGULATORY COMPONENTS OF SENSORY TRANSDUCTION SYSTEM"/>
    <property type="match status" value="1"/>
</dbReference>
<comment type="catalytic activity">
    <reaction evidence="2">
        <text>2 GTP = 3',3'-c-di-GMP + 2 diphosphate</text>
        <dbReference type="Rhea" id="RHEA:24898"/>
        <dbReference type="ChEBI" id="CHEBI:33019"/>
        <dbReference type="ChEBI" id="CHEBI:37565"/>
        <dbReference type="ChEBI" id="CHEBI:58805"/>
        <dbReference type="EC" id="2.7.7.65"/>
    </reaction>
</comment>
<dbReference type="PROSITE" id="PS50887">
    <property type="entry name" value="GGDEF"/>
    <property type="match status" value="1"/>
</dbReference>
<sequence>MSIVGLPEARMSKPTAPGAACTQVLIAEDDAMFRRILKTWLEGWGYQVTVAEDGARAWELMQEGHVPQILILDWMMPKLNGIELCRKVREKSRSVYQYILLVTAKDQTNDLVHGLEAGADDYLSKPFDRNELRARLRTGGRILTLQDEQTRAREEFQFQATHDALTGMWNRRAILDLLRRESELAARSSKRVGIMMLDVDHFKSVNDRLGHLAGDAVLQEIGRRVQMTVRSYDLAGRYGGEEFLIVSPDCDQEQIQECAERVRLAIAVAPILVDGVAIAVTASLGAAVLDPACRTERDALAAADSALYEAKRNGRNRVAVGELKLGVPCVSSELADGMPFVPR</sequence>
<evidence type="ECO:0000259" key="4">
    <source>
        <dbReference type="PROSITE" id="PS50110"/>
    </source>
</evidence>
<dbReference type="InterPro" id="IPR011006">
    <property type="entry name" value="CheY-like_superfamily"/>
</dbReference>
<dbReference type="GO" id="GO:0052621">
    <property type="term" value="F:diguanylate cyclase activity"/>
    <property type="evidence" value="ECO:0007669"/>
    <property type="project" value="UniProtKB-EC"/>
</dbReference>
<dbReference type="InterPro" id="IPR029787">
    <property type="entry name" value="Nucleotide_cyclase"/>
</dbReference>
<dbReference type="NCBIfam" id="TIGR00254">
    <property type="entry name" value="GGDEF"/>
    <property type="match status" value="1"/>
</dbReference>
<keyword evidence="3" id="KW-0597">Phosphoprotein</keyword>
<dbReference type="InterPro" id="IPR000160">
    <property type="entry name" value="GGDEF_dom"/>
</dbReference>
<dbReference type="InterPro" id="IPR001789">
    <property type="entry name" value="Sig_transdc_resp-reg_receiver"/>
</dbReference>
<dbReference type="SMART" id="SM00267">
    <property type="entry name" value="GGDEF"/>
    <property type="match status" value="1"/>
</dbReference>
<dbReference type="GO" id="GO:0005886">
    <property type="term" value="C:plasma membrane"/>
    <property type="evidence" value="ECO:0007669"/>
    <property type="project" value="TreeGrafter"/>
</dbReference>
<protein>
    <recommendedName>
        <fullName evidence="1">diguanylate cyclase</fullName>
        <ecNumber evidence="1">2.7.7.65</ecNumber>
    </recommendedName>
</protein>
<evidence type="ECO:0000256" key="2">
    <source>
        <dbReference type="ARBA" id="ARBA00034247"/>
    </source>
</evidence>
<organism evidence="6 7">
    <name type="scientific">Acidisarcina polymorpha</name>
    <dbReference type="NCBI Taxonomy" id="2211140"/>
    <lineage>
        <taxon>Bacteria</taxon>
        <taxon>Pseudomonadati</taxon>
        <taxon>Acidobacteriota</taxon>
        <taxon>Terriglobia</taxon>
        <taxon>Terriglobales</taxon>
        <taxon>Acidobacteriaceae</taxon>
        <taxon>Acidisarcina</taxon>
    </lineage>
</organism>